<sequence length="28" mass="3373">MLLTYYLVDQRSQLGQVQSSSFFWKFLS</sequence>
<protein>
    <submittedName>
        <fullName evidence="1">Uncharacterized protein</fullName>
    </submittedName>
</protein>
<keyword evidence="2" id="KW-1185">Reference proteome</keyword>
<dbReference type="Proteomes" id="UP000276133">
    <property type="component" value="Unassembled WGS sequence"/>
</dbReference>
<dbReference type="EMBL" id="REGN01011378">
    <property type="protein sequence ID" value="RMZ97498.1"/>
    <property type="molecule type" value="Genomic_DNA"/>
</dbReference>
<proteinExistence type="predicted"/>
<name>A0A3M7PEQ7_BRAPC</name>
<reference evidence="1 2" key="1">
    <citation type="journal article" date="2018" name="Sci. Rep.">
        <title>Genomic signatures of local adaptation to the degree of environmental predictability in rotifers.</title>
        <authorList>
            <person name="Franch-Gras L."/>
            <person name="Hahn C."/>
            <person name="Garcia-Roger E.M."/>
            <person name="Carmona M.J."/>
            <person name="Serra M."/>
            <person name="Gomez A."/>
        </authorList>
    </citation>
    <scope>NUCLEOTIDE SEQUENCE [LARGE SCALE GENOMIC DNA]</scope>
    <source>
        <strain evidence="1">HYR1</strain>
    </source>
</reference>
<comment type="caution">
    <text evidence="1">The sequence shown here is derived from an EMBL/GenBank/DDBJ whole genome shotgun (WGS) entry which is preliminary data.</text>
</comment>
<evidence type="ECO:0000313" key="1">
    <source>
        <dbReference type="EMBL" id="RMZ97498.1"/>
    </source>
</evidence>
<organism evidence="1 2">
    <name type="scientific">Brachionus plicatilis</name>
    <name type="common">Marine rotifer</name>
    <name type="synonym">Brachionus muelleri</name>
    <dbReference type="NCBI Taxonomy" id="10195"/>
    <lineage>
        <taxon>Eukaryota</taxon>
        <taxon>Metazoa</taxon>
        <taxon>Spiralia</taxon>
        <taxon>Gnathifera</taxon>
        <taxon>Rotifera</taxon>
        <taxon>Eurotatoria</taxon>
        <taxon>Monogononta</taxon>
        <taxon>Pseudotrocha</taxon>
        <taxon>Ploima</taxon>
        <taxon>Brachionidae</taxon>
        <taxon>Brachionus</taxon>
    </lineage>
</organism>
<dbReference type="AlphaFoldDB" id="A0A3M7PEQ7"/>
<accession>A0A3M7PEQ7</accession>
<gene>
    <name evidence="1" type="ORF">BpHYR1_010478</name>
</gene>
<evidence type="ECO:0000313" key="2">
    <source>
        <dbReference type="Proteomes" id="UP000276133"/>
    </source>
</evidence>